<dbReference type="Proteomes" id="UP000680750">
    <property type="component" value="Chromosome"/>
</dbReference>
<dbReference type="KEGG" id="aser:Asera_15160"/>
<proteinExistence type="predicted"/>
<evidence type="ECO:0000256" key="1">
    <source>
        <dbReference type="SAM" id="MobiDB-lite"/>
    </source>
</evidence>
<organism evidence="2 3">
    <name type="scientific">Actinocatenispora sera</name>
    <dbReference type="NCBI Taxonomy" id="390989"/>
    <lineage>
        <taxon>Bacteria</taxon>
        <taxon>Bacillati</taxon>
        <taxon>Actinomycetota</taxon>
        <taxon>Actinomycetes</taxon>
        <taxon>Micromonosporales</taxon>
        <taxon>Micromonosporaceae</taxon>
        <taxon>Actinocatenispora</taxon>
    </lineage>
</organism>
<dbReference type="EMBL" id="AP023354">
    <property type="protein sequence ID" value="BCJ27408.1"/>
    <property type="molecule type" value="Genomic_DNA"/>
</dbReference>
<gene>
    <name evidence="2" type="ORF">Asera_15160</name>
</gene>
<feature type="region of interest" description="Disordered" evidence="1">
    <location>
        <begin position="1"/>
        <end position="23"/>
    </location>
</feature>
<keyword evidence="3" id="KW-1185">Reference proteome</keyword>
<feature type="compositionally biased region" description="Basic and acidic residues" evidence="1">
    <location>
        <begin position="188"/>
        <end position="197"/>
    </location>
</feature>
<evidence type="ECO:0000313" key="2">
    <source>
        <dbReference type="EMBL" id="BCJ27408.1"/>
    </source>
</evidence>
<reference evidence="2" key="1">
    <citation type="submission" date="2020-08" db="EMBL/GenBank/DDBJ databases">
        <title>Whole genome shotgun sequence of Actinocatenispora sera NBRC 101916.</title>
        <authorList>
            <person name="Komaki H."/>
            <person name="Tamura T."/>
        </authorList>
    </citation>
    <scope>NUCLEOTIDE SEQUENCE</scope>
    <source>
        <strain evidence="2">NBRC 101916</strain>
    </source>
</reference>
<accession>A0A810KZH5</accession>
<sequence length="235" mass="26060">MTDRQPLVPDDFPIPQPPATDRYRLEPLGPQHNASDHAAWTGSIDHIRATPGFEQGSWPPADGMTLEANLGDLRRHADDFARRVGFTYTVLSVPDGDVIGCVYIYGSRTEPGTVDVASWVRADHADLDADLYRVVSDWLTTAWPFSRLDYAPADPGRTGGTTSRPRDRGRHRPPTARRTVPDIPPSDRITEHVRERVATTGRPRRRGRRWTLGSGRRGRCAGRTPRSGRRAPGAG</sequence>
<feature type="region of interest" description="Disordered" evidence="1">
    <location>
        <begin position="149"/>
        <end position="235"/>
    </location>
</feature>
<protein>
    <submittedName>
        <fullName evidence="2">Uncharacterized protein</fullName>
    </submittedName>
</protein>
<evidence type="ECO:0000313" key="3">
    <source>
        <dbReference type="Proteomes" id="UP000680750"/>
    </source>
</evidence>
<name>A0A810KZH5_9ACTN</name>
<dbReference type="Gene3D" id="3.40.630.30">
    <property type="match status" value="1"/>
</dbReference>
<dbReference type="AlphaFoldDB" id="A0A810KZH5"/>